<organism evidence="2 3">
    <name type="scientific">Coleophoma cylindrospora</name>
    <dbReference type="NCBI Taxonomy" id="1849047"/>
    <lineage>
        <taxon>Eukaryota</taxon>
        <taxon>Fungi</taxon>
        <taxon>Dikarya</taxon>
        <taxon>Ascomycota</taxon>
        <taxon>Pezizomycotina</taxon>
        <taxon>Leotiomycetes</taxon>
        <taxon>Helotiales</taxon>
        <taxon>Dermateaceae</taxon>
        <taxon>Coleophoma</taxon>
    </lineage>
</organism>
<comment type="caution">
    <text evidence="2">The sequence shown here is derived from an EMBL/GenBank/DDBJ whole genome shotgun (WGS) entry which is preliminary data.</text>
</comment>
<sequence>MACVTATPASVAEFDTQSLEYDTELELKLDTMNFYTTNHPKPLTRFDHFRAVFSKNTRGKTVTYGLEEPAEAKARKVHSPWILPVHVLSLQRDENRHLIPKEAKCTIDTGNLQGNIVSRTFVVEVLGYSETNFQKLTKAEEEGGTGITGHKLFPSGAVYLTWYHNSSTRVFRDMRFLVSEYPMYELIIGAHSIEEENILNVPNLMGGVIIYNEKITSAELDKHLAALNSQKDVTSELRLKRANLPKNNPQYSDITKKIEESMEKEENFEKILNDTYKALLKTAIHTADEKNNTKDAKEFREEYKRNFGEEAPAPVPKAKSTTKGKSSKND</sequence>
<feature type="compositionally biased region" description="Basic residues" evidence="1">
    <location>
        <begin position="320"/>
        <end position="330"/>
    </location>
</feature>
<dbReference type="AlphaFoldDB" id="A0A3D8Q4J3"/>
<gene>
    <name evidence="2" type="ORF">BP6252_13972</name>
</gene>
<dbReference type="OrthoDB" id="3799661at2759"/>
<keyword evidence="3" id="KW-1185">Reference proteome</keyword>
<feature type="region of interest" description="Disordered" evidence="1">
    <location>
        <begin position="289"/>
        <end position="330"/>
    </location>
</feature>
<name>A0A3D8Q4J3_9HELO</name>
<evidence type="ECO:0000313" key="3">
    <source>
        <dbReference type="Proteomes" id="UP000256645"/>
    </source>
</evidence>
<proteinExistence type="predicted"/>
<reference evidence="2 3" key="1">
    <citation type="journal article" date="2018" name="IMA Fungus">
        <title>IMA Genome-F 9: Draft genome sequence of Annulohypoxylon stygium, Aspergillus mulundensis, Berkeleyomyces basicola (syn. Thielaviopsis basicola), Ceratocystis smalleyi, two Cercospora beticola strains, Coleophoma cylindrospora, Fusarium fracticaudum, Phialophora cf. hyalina, and Morchella septimelata.</title>
        <authorList>
            <person name="Wingfield B.D."/>
            <person name="Bills G.F."/>
            <person name="Dong Y."/>
            <person name="Huang W."/>
            <person name="Nel W.J."/>
            <person name="Swalarsk-Parry B.S."/>
            <person name="Vaghefi N."/>
            <person name="Wilken P.M."/>
            <person name="An Z."/>
            <person name="de Beer Z.W."/>
            <person name="De Vos L."/>
            <person name="Chen L."/>
            <person name="Duong T.A."/>
            <person name="Gao Y."/>
            <person name="Hammerbacher A."/>
            <person name="Kikkert J.R."/>
            <person name="Li Y."/>
            <person name="Li H."/>
            <person name="Li K."/>
            <person name="Li Q."/>
            <person name="Liu X."/>
            <person name="Ma X."/>
            <person name="Naidoo K."/>
            <person name="Pethybridge S.J."/>
            <person name="Sun J."/>
            <person name="Steenkamp E.T."/>
            <person name="van der Nest M.A."/>
            <person name="van Wyk S."/>
            <person name="Wingfield M.J."/>
            <person name="Xiong C."/>
            <person name="Yue Q."/>
            <person name="Zhang X."/>
        </authorList>
    </citation>
    <scope>NUCLEOTIDE SEQUENCE [LARGE SCALE GENOMIC DNA]</scope>
    <source>
        <strain evidence="2 3">BP6252</strain>
    </source>
</reference>
<accession>A0A3D8Q4J3</accession>
<feature type="compositionally biased region" description="Basic and acidic residues" evidence="1">
    <location>
        <begin position="289"/>
        <end position="308"/>
    </location>
</feature>
<protein>
    <submittedName>
        <fullName evidence="2">Uncharacterized protein</fullName>
    </submittedName>
</protein>
<dbReference type="EMBL" id="PDLM01000029">
    <property type="protein sequence ID" value="RDW56749.1"/>
    <property type="molecule type" value="Genomic_DNA"/>
</dbReference>
<dbReference type="Proteomes" id="UP000256645">
    <property type="component" value="Unassembled WGS sequence"/>
</dbReference>
<evidence type="ECO:0000256" key="1">
    <source>
        <dbReference type="SAM" id="MobiDB-lite"/>
    </source>
</evidence>
<evidence type="ECO:0000313" key="2">
    <source>
        <dbReference type="EMBL" id="RDW56749.1"/>
    </source>
</evidence>